<sequence>MELTVVIKLLGRNIGYNTLHNRITSLWKPISSFHLMDIENGYYLVRFLNRTDFDRVLTQGPWIIFGQYPIVQPWTKEFSPMQPYPSVVLIVEAIGGLVGKVVKLDLQTDNRSRGRLLALRFT</sequence>
<feature type="domain" description="DUF4283" evidence="1">
    <location>
        <begin position="2"/>
        <end position="82"/>
    </location>
</feature>
<dbReference type="AlphaFoldDB" id="A0A9D3W8B5"/>
<dbReference type="InterPro" id="IPR025558">
    <property type="entry name" value="DUF4283"/>
</dbReference>
<gene>
    <name evidence="2" type="ORF">J1N35_007336</name>
</gene>
<dbReference type="Pfam" id="PF14111">
    <property type="entry name" value="DUF4283"/>
    <property type="match status" value="1"/>
</dbReference>
<keyword evidence="3" id="KW-1185">Reference proteome</keyword>
<dbReference type="PANTHER" id="PTHR31286:SF173">
    <property type="entry name" value="DUF4283 DOMAIN-CONTAINING PROTEIN"/>
    <property type="match status" value="1"/>
</dbReference>
<evidence type="ECO:0000313" key="2">
    <source>
        <dbReference type="EMBL" id="KAH1113958.1"/>
    </source>
</evidence>
<dbReference type="InterPro" id="IPR040256">
    <property type="entry name" value="At4g02000-like"/>
</dbReference>
<dbReference type="PANTHER" id="PTHR31286">
    <property type="entry name" value="GLYCINE-RICH CELL WALL STRUCTURAL PROTEIN 1.8-LIKE"/>
    <property type="match status" value="1"/>
</dbReference>
<evidence type="ECO:0000313" key="3">
    <source>
        <dbReference type="Proteomes" id="UP000828251"/>
    </source>
</evidence>
<dbReference type="Proteomes" id="UP000828251">
    <property type="component" value="Unassembled WGS sequence"/>
</dbReference>
<comment type="caution">
    <text evidence="2">The sequence shown here is derived from an EMBL/GenBank/DDBJ whole genome shotgun (WGS) entry which is preliminary data.</text>
</comment>
<protein>
    <recommendedName>
        <fullName evidence="1">DUF4283 domain-containing protein</fullName>
    </recommendedName>
</protein>
<dbReference type="EMBL" id="JAIQCV010000003">
    <property type="protein sequence ID" value="KAH1113958.1"/>
    <property type="molecule type" value="Genomic_DNA"/>
</dbReference>
<reference evidence="2 3" key="1">
    <citation type="journal article" date="2021" name="Plant Biotechnol. J.">
        <title>Multi-omics assisted identification of the key and species-specific regulatory components of drought-tolerant mechanisms in Gossypium stocksii.</title>
        <authorList>
            <person name="Yu D."/>
            <person name="Ke L."/>
            <person name="Zhang D."/>
            <person name="Wu Y."/>
            <person name="Sun Y."/>
            <person name="Mei J."/>
            <person name="Sun J."/>
            <person name="Sun Y."/>
        </authorList>
    </citation>
    <scope>NUCLEOTIDE SEQUENCE [LARGE SCALE GENOMIC DNA]</scope>
    <source>
        <strain evidence="3">cv. E1</strain>
        <tissue evidence="2">Leaf</tissue>
    </source>
</reference>
<accession>A0A9D3W8B5</accession>
<organism evidence="2 3">
    <name type="scientific">Gossypium stocksii</name>
    <dbReference type="NCBI Taxonomy" id="47602"/>
    <lineage>
        <taxon>Eukaryota</taxon>
        <taxon>Viridiplantae</taxon>
        <taxon>Streptophyta</taxon>
        <taxon>Embryophyta</taxon>
        <taxon>Tracheophyta</taxon>
        <taxon>Spermatophyta</taxon>
        <taxon>Magnoliopsida</taxon>
        <taxon>eudicotyledons</taxon>
        <taxon>Gunneridae</taxon>
        <taxon>Pentapetalae</taxon>
        <taxon>rosids</taxon>
        <taxon>malvids</taxon>
        <taxon>Malvales</taxon>
        <taxon>Malvaceae</taxon>
        <taxon>Malvoideae</taxon>
        <taxon>Gossypium</taxon>
    </lineage>
</organism>
<proteinExistence type="predicted"/>
<evidence type="ECO:0000259" key="1">
    <source>
        <dbReference type="Pfam" id="PF14111"/>
    </source>
</evidence>
<dbReference type="OrthoDB" id="1001625at2759"/>
<name>A0A9D3W8B5_9ROSI</name>